<dbReference type="PROSITE" id="PS50972">
    <property type="entry name" value="PTERIN_BINDING"/>
    <property type="match status" value="1"/>
</dbReference>
<dbReference type="InterPro" id="IPR006390">
    <property type="entry name" value="DHP_synth_dom"/>
</dbReference>
<accession>A0A8J2U7C6</accession>
<dbReference type="GO" id="GO:0046656">
    <property type="term" value="P:folic acid biosynthetic process"/>
    <property type="evidence" value="ECO:0007669"/>
    <property type="project" value="UniProtKB-KW"/>
</dbReference>
<evidence type="ECO:0000256" key="6">
    <source>
        <dbReference type="ARBA" id="ARBA00022723"/>
    </source>
</evidence>
<dbReference type="RefSeq" id="WP_188927855.1">
    <property type="nucleotide sequence ID" value="NZ_BMJC01000001.1"/>
</dbReference>
<gene>
    <name evidence="10" type="ORF">GCM10011511_03220</name>
</gene>
<organism evidence="10 11">
    <name type="scientific">Puia dinghuensis</name>
    <dbReference type="NCBI Taxonomy" id="1792502"/>
    <lineage>
        <taxon>Bacteria</taxon>
        <taxon>Pseudomonadati</taxon>
        <taxon>Bacteroidota</taxon>
        <taxon>Chitinophagia</taxon>
        <taxon>Chitinophagales</taxon>
        <taxon>Chitinophagaceae</taxon>
        <taxon>Puia</taxon>
    </lineage>
</organism>
<dbReference type="EC" id="2.5.1.15" evidence="4"/>
<evidence type="ECO:0000256" key="1">
    <source>
        <dbReference type="ARBA" id="ARBA00000012"/>
    </source>
</evidence>
<evidence type="ECO:0000256" key="2">
    <source>
        <dbReference type="ARBA" id="ARBA00001946"/>
    </source>
</evidence>
<dbReference type="GO" id="GO:0046872">
    <property type="term" value="F:metal ion binding"/>
    <property type="evidence" value="ECO:0007669"/>
    <property type="project" value="UniProtKB-KW"/>
</dbReference>
<proteinExistence type="predicted"/>
<dbReference type="InterPro" id="IPR000489">
    <property type="entry name" value="Pterin-binding_dom"/>
</dbReference>
<dbReference type="NCBIfam" id="TIGR01496">
    <property type="entry name" value="DHPS"/>
    <property type="match status" value="1"/>
</dbReference>
<evidence type="ECO:0000256" key="4">
    <source>
        <dbReference type="ARBA" id="ARBA00012458"/>
    </source>
</evidence>
<evidence type="ECO:0000256" key="8">
    <source>
        <dbReference type="ARBA" id="ARBA00022909"/>
    </source>
</evidence>
<dbReference type="PROSITE" id="PS00793">
    <property type="entry name" value="DHPS_2"/>
    <property type="match status" value="1"/>
</dbReference>
<dbReference type="EMBL" id="BMJC01000001">
    <property type="protein sequence ID" value="GGA83484.1"/>
    <property type="molecule type" value="Genomic_DNA"/>
</dbReference>
<evidence type="ECO:0000313" key="11">
    <source>
        <dbReference type="Proteomes" id="UP000607559"/>
    </source>
</evidence>
<dbReference type="AlphaFoldDB" id="A0A8J2U7C6"/>
<keyword evidence="8" id="KW-0289">Folate biosynthesis</keyword>
<comment type="caution">
    <text evidence="10">The sequence shown here is derived from an EMBL/GenBank/DDBJ whole genome shotgun (WGS) entry which is preliminary data.</text>
</comment>
<dbReference type="GO" id="GO:0004156">
    <property type="term" value="F:dihydropteroate synthase activity"/>
    <property type="evidence" value="ECO:0007669"/>
    <property type="project" value="UniProtKB-EC"/>
</dbReference>
<dbReference type="SUPFAM" id="SSF51717">
    <property type="entry name" value="Dihydropteroate synthetase-like"/>
    <property type="match status" value="1"/>
</dbReference>
<keyword evidence="6" id="KW-0479">Metal-binding</keyword>
<dbReference type="InterPro" id="IPR045031">
    <property type="entry name" value="DHP_synth-like"/>
</dbReference>
<evidence type="ECO:0000313" key="10">
    <source>
        <dbReference type="EMBL" id="GGA83484.1"/>
    </source>
</evidence>
<dbReference type="Pfam" id="PF00809">
    <property type="entry name" value="Pterin_bind"/>
    <property type="match status" value="1"/>
</dbReference>
<dbReference type="PANTHER" id="PTHR20941:SF1">
    <property type="entry name" value="FOLIC ACID SYNTHESIS PROTEIN FOL1"/>
    <property type="match status" value="1"/>
</dbReference>
<dbReference type="CDD" id="cd00739">
    <property type="entry name" value="DHPS"/>
    <property type="match status" value="1"/>
</dbReference>
<dbReference type="PANTHER" id="PTHR20941">
    <property type="entry name" value="FOLATE SYNTHESIS PROTEINS"/>
    <property type="match status" value="1"/>
</dbReference>
<evidence type="ECO:0000256" key="3">
    <source>
        <dbReference type="ARBA" id="ARBA00004763"/>
    </source>
</evidence>
<feature type="domain" description="Pterin-binding" evidence="9">
    <location>
        <begin position="16"/>
        <end position="268"/>
    </location>
</feature>
<dbReference type="GO" id="GO:0046654">
    <property type="term" value="P:tetrahydrofolate biosynthetic process"/>
    <property type="evidence" value="ECO:0007669"/>
    <property type="project" value="TreeGrafter"/>
</dbReference>
<dbReference type="Proteomes" id="UP000607559">
    <property type="component" value="Unassembled WGS sequence"/>
</dbReference>
<name>A0A8J2U7C6_9BACT</name>
<keyword evidence="7" id="KW-0460">Magnesium</keyword>
<keyword evidence="11" id="KW-1185">Reference proteome</keyword>
<evidence type="ECO:0000259" key="9">
    <source>
        <dbReference type="PROSITE" id="PS50972"/>
    </source>
</evidence>
<dbReference type="InterPro" id="IPR011005">
    <property type="entry name" value="Dihydropteroate_synth-like_sf"/>
</dbReference>
<reference evidence="10" key="1">
    <citation type="journal article" date="2014" name="Int. J. Syst. Evol. Microbiol.">
        <title>Complete genome sequence of Corynebacterium casei LMG S-19264T (=DSM 44701T), isolated from a smear-ripened cheese.</title>
        <authorList>
            <consortium name="US DOE Joint Genome Institute (JGI-PGF)"/>
            <person name="Walter F."/>
            <person name="Albersmeier A."/>
            <person name="Kalinowski J."/>
            <person name="Ruckert C."/>
        </authorList>
    </citation>
    <scope>NUCLEOTIDE SEQUENCE</scope>
    <source>
        <strain evidence="10">CGMCC 1.15448</strain>
    </source>
</reference>
<dbReference type="Gene3D" id="3.20.20.20">
    <property type="entry name" value="Dihydropteroate synthase-like"/>
    <property type="match status" value="1"/>
</dbReference>
<comment type="catalytic activity">
    <reaction evidence="1">
        <text>(7,8-dihydropterin-6-yl)methyl diphosphate + 4-aminobenzoate = 7,8-dihydropteroate + diphosphate</text>
        <dbReference type="Rhea" id="RHEA:19949"/>
        <dbReference type="ChEBI" id="CHEBI:17836"/>
        <dbReference type="ChEBI" id="CHEBI:17839"/>
        <dbReference type="ChEBI" id="CHEBI:33019"/>
        <dbReference type="ChEBI" id="CHEBI:72950"/>
        <dbReference type="EC" id="2.5.1.15"/>
    </reaction>
</comment>
<evidence type="ECO:0000256" key="7">
    <source>
        <dbReference type="ARBA" id="ARBA00022842"/>
    </source>
</evidence>
<comment type="cofactor">
    <cofactor evidence="2">
        <name>Mg(2+)</name>
        <dbReference type="ChEBI" id="CHEBI:18420"/>
    </cofactor>
</comment>
<dbReference type="GO" id="GO:0005829">
    <property type="term" value="C:cytosol"/>
    <property type="evidence" value="ECO:0007669"/>
    <property type="project" value="TreeGrafter"/>
</dbReference>
<keyword evidence="5" id="KW-0808">Transferase</keyword>
<protein>
    <recommendedName>
        <fullName evidence="4">dihydropteroate synthase</fullName>
        <ecNumber evidence="4">2.5.1.15</ecNumber>
    </recommendedName>
</protein>
<sequence length="274" mass="30308">MFTLNGKGRLLTANRPLVMGILNRTPDSFYSGSRVADDTHLIQQADKMICEGADILDIGGQSTRPHAEQLGEEEELRRVVGAIQLLHREWPDVPLSVDTWFSRVAREAVAAGASMVNDISGGTLDPEMLATVGSLRVPYICMHMKGTPATMNNEAVYEDVVREVLDFFIRRMEDCRRAGIHDVILDPGFGFAKTATHNFRLLRHLSVFRITGKPILLGVSRKSTIYRTLGITPEEALNGTTVLHTIGLLNGADILRVHDVKEAREAILLLEALK</sequence>
<reference evidence="10" key="2">
    <citation type="submission" date="2020-09" db="EMBL/GenBank/DDBJ databases">
        <authorList>
            <person name="Sun Q."/>
            <person name="Zhou Y."/>
        </authorList>
    </citation>
    <scope>NUCLEOTIDE SEQUENCE</scope>
    <source>
        <strain evidence="10">CGMCC 1.15448</strain>
    </source>
</reference>
<evidence type="ECO:0000256" key="5">
    <source>
        <dbReference type="ARBA" id="ARBA00022679"/>
    </source>
</evidence>
<comment type="pathway">
    <text evidence="3">Cofactor biosynthesis; tetrahydrofolate biosynthesis; 7,8-dihydrofolate from 2-amino-4-hydroxy-6-hydroxymethyl-7,8-dihydropteridine diphosphate and 4-aminobenzoate: step 1/2.</text>
</comment>